<dbReference type="EMBL" id="JARK01001352">
    <property type="protein sequence ID" value="EYC22803.1"/>
    <property type="molecule type" value="Genomic_DNA"/>
</dbReference>
<gene>
    <name evidence="1" type="primary">Acey_s0016.g2959</name>
    <name evidence="1" type="ORF">Y032_0016g2959</name>
</gene>
<dbReference type="PANTHER" id="PTHR21301">
    <property type="entry name" value="REVERSE TRANSCRIPTASE"/>
    <property type="match status" value="1"/>
</dbReference>
<evidence type="ECO:0000313" key="2">
    <source>
        <dbReference type="Proteomes" id="UP000024635"/>
    </source>
</evidence>
<proteinExistence type="predicted"/>
<dbReference type="PANTHER" id="PTHR21301:SF10">
    <property type="entry name" value="REVERSE TRANSCRIPTASE DOMAIN-CONTAINING PROTEIN"/>
    <property type="match status" value="1"/>
</dbReference>
<organism evidence="1 2">
    <name type="scientific">Ancylostoma ceylanicum</name>
    <dbReference type="NCBI Taxonomy" id="53326"/>
    <lineage>
        <taxon>Eukaryota</taxon>
        <taxon>Metazoa</taxon>
        <taxon>Ecdysozoa</taxon>
        <taxon>Nematoda</taxon>
        <taxon>Chromadorea</taxon>
        <taxon>Rhabditida</taxon>
        <taxon>Rhabditina</taxon>
        <taxon>Rhabditomorpha</taxon>
        <taxon>Strongyloidea</taxon>
        <taxon>Ancylostomatidae</taxon>
        <taxon>Ancylostomatinae</taxon>
        <taxon>Ancylostoma</taxon>
    </lineage>
</organism>
<evidence type="ECO:0000313" key="1">
    <source>
        <dbReference type="EMBL" id="EYC22803.1"/>
    </source>
</evidence>
<dbReference type="AlphaFoldDB" id="A0A016V7U1"/>
<evidence type="ECO:0008006" key="3">
    <source>
        <dbReference type="Google" id="ProtNLM"/>
    </source>
</evidence>
<dbReference type="Proteomes" id="UP000024635">
    <property type="component" value="Unassembled WGS sequence"/>
</dbReference>
<dbReference type="OrthoDB" id="10060112at2759"/>
<comment type="caution">
    <text evidence="1">The sequence shown here is derived from an EMBL/GenBank/DDBJ whole genome shotgun (WGS) entry which is preliminary data.</text>
</comment>
<keyword evidence="2" id="KW-1185">Reference proteome</keyword>
<reference evidence="2" key="1">
    <citation type="journal article" date="2015" name="Nat. Genet.">
        <title>The genome and transcriptome of the zoonotic hookworm Ancylostoma ceylanicum identify infection-specific gene families.</title>
        <authorList>
            <person name="Schwarz E.M."/>
            <person name="Hu Y."/>
            <person name="Antoshechkin I."/>
            <person name="Miller M.M."/>
            <person name="Sternberg P.W."/>
            <person name="Aroian R.V."/>
        </authorList>
    </citation>
    <scope>NUCLEOTIDE SEQUENCE</scope>
    <source>
        <strain evidence="2">HY135</strain>
    </source>
</reference>
<sequence length="144" mass="16762">MEIRIASLLAIIYLDHNEKASLTKGIIFYKRFIDDVFVIGSTYFELTTTLANLNLNYMNIKFTVEEPGRDGFLPFLNTKVRIFNGTTDIRWFRERSSKNIILHLRSAHSTYKKVNVVRNLIKTSERIATGVLETDKTIQRILFD</sequence>
<protein>
    <recommendedName>
        <fullName evidence="3">Reverse transcriptase domain-containing protein</fullName>
    </recommendedName>
</protein>
<accession>A0A016V7U1</accession>
<name>A0A016V7U1_9BILA</name>